<keyword evidence="2" id="KW-1185">Reference proteome</keyword>
<dbReference type="EMBL" id="BNDV01000017">
    <property type="protein sequence ID" value="GHI17549.1"/>
    <property type="molecule type" value="Genomic_DNA"/>
</dbReference>
<dbReference type="Proteomes" id="UP000660554">
    <property type="component" value="Unassembled WGS sequence"/>
</dbReference>
<gene>
    <name evidence="1" type="ORF">Scinn_70120</name>
</gene>
<proteinExistence type="predicted"/>
<comment type="caution">
    <text evidence="1">The sequence shown here is derived from an EMBL/GenBank/DDBJ whole genome shotgun (WGS) entry which is preliminary data.</text>
</comment>
<evidence type="ECO:0000313" key="1">
    <source>
        <dbReference type="EMBL" id="GHI17549.1"/>
    </source>
</evidence>
<name>A0ABQ3NXP3_STRVG</name>
<protein>
    <submittedName>
        <fullName evidence="1">Uncharacterized protein</fullName>
    </submittedName>
</protein>
<organism evidence="1 2">
    <name type="scientific">Streptomyces virginiae</name>
    <name type="common">Streptomyces cinnamonensis</name>
    <dbReference type="NCBI Taxonomy" id="1961"/>
    <lineage>
        <taxon>Bacteria</taxon>
        <taxon>Bacillati</taxon>
        <taxon>Actinomycetota</taxon>
        <taxon>Actinomycetes</taxon>
        <taxon>Kitasatosporales</taxon>
        <taxon>Streptomycetaceae</taxon>
        <taxon>Streptomyces</taxon>
    </lineage>
</organism>
<sequence length="70" mass="7574">MPAFFVGEPWGYGQDAQLGSGLRMGCEVARIYLLLHLAPLSVIFPVGSALLDKECRGESDDRAQECSDEG</sequence>
<reference evidence="2" key="1">
    <citation type="submission" date="2020-09" db="EMBL/GenBank/DDBJ databases">
        <title>Whole genome shotgun sequence of Streptomyces cinnamonensis NBRC 15873.</title>
        <authorList>
            <person name="Komaki H."/>
            <person name="Tamura T."/>
        </authorList>
    </citation>
    <scope>NUCLEOTIDE SEQUENCE [LARGE SCALE GENOMIC DNA]</scope>
    <source>
        <strain evidence="2">NBRC 15873</strain>
    </source>
</reference>
<accession>A0ABQ3NXP3</accession>
<evidence type="ECO:0000313" key="2">
    <source>
        <dbReference type="Proteomes" id="UP000660554"/>
    </source>
</evidence>